<accession>A0A939SBP9</accession>
<sequence>MPIESFVGRDGTARIVINGRETKFRAPSLDEARDKVRDMAIAHAVETRTAQHFIAYDPDANWHFYIAPDGTMTVLPTPVIAPRPLSAPTVEPEPAPPAPQAQQQPEPQARPQLPAEYYAPQAEVIDHTVVVPRKAARPTLIVHVEGGEALRAQPPIVLGRRPAEIEGHTSITLVSPGRECSRTHAVVDVDDACRLIVTDQDAANGTTADATPLAPHTPTVVPNGVRLQLGDVAVRIEAFPPGQSPVSSAPRAVIAPHKEEAS</sequence>
<dbReference type="InterPro" id="IPR008984">
    <property type="entry name" value="SMAD_FHA_dom_sf"/>
</dbReference>
<proteinExistence type="predicted"/>
<evidence type="ECO:0000313" key="5">
    <source>
        <dbReference type="Proteomes" id="UP000664382"/>
    </source>
</evidence>
<gene>
    <name evidence="4" type="ORF">J4H92_14780</name>
</gene>
<dbReference type="PROSITE" id="PS50006">
    <property type="entry name" value="FHA_DOMAIN"/>
    <property type="match status" value="1"/>
</dbReference>
<evidence type="ECO:0000259" key="3">
    <source>
        <dbReference type="PROSITE" id="PS50006"/>
    </source>
</evidence>
<feature type="region of interest" description="Disordered" evidence="2">
    <location>
        <begin position="83"/>
        <end position="109"/>
    </location>
</feature>
<dbReference type="Gene3D" id="2.60.200.20">
    <property type="match status" value="1"/>
</dbReference>
<reference evidence="4" key="1">
    <citation type="submission" date="2021-03" db="EMBL/GenBank/DDBJ databases">
        <title>Leucobacter chromiisoli sp. nov., isolated from chromium-containing soil of chemical plant.</title>
        <authorList>
            <person name="Xu Z."/>
        </authorList>
    </citation>
    <scope>NUCLEOTIDE SEQUENCE</scope>
    <source>
        <strain evidence="4">S27</strain>
    </source>
</reference>
<evidence type="ECO:0000313" key="4">
    <source>
        <dbReference type="EMBL" id="MBO1903207.1"/>
    </source>
</evidence>
<dbReference type="RefSeq" id="WP_208098945.1">
    <property type="nucleotide sequence ID" value="NZ_JAGDYM010000019.1"/>
</dbReference>
<dbReference type="InterPro" id="IPR000253">
    <property type="entry name" value="FHA_dom"/>
</dbReference>
<keyword evidence="1" id="KW-0597">Phosphoprotein</keyword>
<dbReference type="Pfam" id="PF00498">
    <property type="entry name" value="FHA"/>
    <property type="match status" value="1"/>
</dbReference>
<organism evidence="4 5">
    <name type="scientific">Leucobacter weissii</name>
    <dbReference type="NCBI Taxonomy" id="1983706"/>
    <lineage>
        <taxon>Bacteria</taxon>
        <taxon>Bacillati</taxon>
        <taxon>Actinomycetota</taxon>
        <taxon>Actinomycetes</taxon>
        <taxon>Micrococcales</taxon>
        <taxon>Microbacteriaceae</taxon>
        <taxon>Leucobacter</taxon>
    </lineage>
</organism>
<comment type="caution">
    <text evidence="4">The sequence shown here is derived from an EMBL/GenBank/DDBJ whole genome shotgun (WGS) entry which is preliminary data.</text>
</comment>
<protein>
    <submittedName>
        <fullName evidence="4">FHA domain-containing protein</fullName>
    </submittedName>
</protein>
<evidence type="ECO:0000256" key="2">
    <source>
        <dbReference type="SAM" id="MobiDB-lite"/>
    </source>
</evidence>
<keyword evidence="5" id="KW-1185">Reference proteome</keyword>
<dbReference type="SUPFAM" id="SSF49879">
    <property type="entry name" value="SMAD/FHA domain"/>
    <property type="match status" value="1"/>
</dbReference>
<feature type="region of interest" description="Disordered" evidence="2">
    <location>
        <begin position="240"/>
        <end position="262"/>
    </location>
</feature>
<evidence type="ECO:0000256" key="1">
    <source>
        <dbReference type="ARBA" id="ARBA00022553"/>
    </source>
</evidence>
<dbReference type="AlphaFoldDB" id="A0A939SBP9"/>
<dbReference type="EMBL" id="JAGDYM010000019">
    <property type="protein sequence ID" value="MBO1903207.1"/>
    <property type="molecule type" value="Genomic_DNA"/>
</dbReference>
<feature type="domain" description="FHA" evidence="3">
    <location>
        <begin position="156"/>
        <end position="213"/>
    </location>
</feature>
<dbReference type="Proteomes" id="UP000664382">
    <property type="component" value="Unassembled WGS sequence"/>
</dbReference>
<dbReference type="CDD" id="cd00060">
    <property type="entry name" value="FHA"/>
    <property type="match status" value="1"/>
</dbReference>
<feature type="compositionally biased region" description="Low complexity" evidence="2">
    <location>
        <begin position="100"/>
        <end position="109"/>
    </location>
</feature>
<name>A0A939SBP9_9MICO</name>